<evidence type="ECO:0000313" key="2">
    <source>
        <dbReference type="EMBL" id="QQP40563.1"/>
    </source>
</evidence>
<name>A0A7T8GZB0_CALRO</name>
<dbReference type="AlphaFoldDB" id="A0A7T8GZB0"/>
<evidence type="ECO:0000313" key="3">
    <source>
        <dbReference type="Proteomes" id="UP000595437"/>
    </source>
</evidence>
<dbReference type="EMBL" id="CP045898">
    <property type="protein sequence ID" value="QQP40563.1"/>
    <property type="molecule type" value="Genomic_DNA"/>
</dbReference>
<dbReference type="Proteomes" id="UP000595437">
    <property type="component" value="Chromosome 9"/>
</dbReference>
<feature type="compositionally biased region" description="Basic and acidic residues" evidence="1">
    <location>
        <begin position="1"/>
        <end position="14"/>
    </location>
</feature>
<sequence>MKNFEAESSAKDGKSLASSQSRSQPLDFHFWAAAQTRVYKEKQIPLSLSYYVSNLR</sequence>
<gene>
    <name evidence="2" type="ORF">FKW44_014651</name>
</gene>
<feature type="region of interest" description="Disordered" evidence="1">
    <location>
        <begin position="1"/>
        <end position="23"/>
    </location>
</feature>
<organism evidence="2 3">
    <name type="scientific">Caligus rogercresseyi</name>
    <name type="common">Sea louse</name>
    <dbReference type="NCBI Taxonomy" id="217165"/>
    <lineage>
        <taxon>Eukaryota</taxon>
        <taxon>Metazoa</taxon>
        <taxon>Ecdysozoa</taxon>
        <taxon>Arthropoda</taxon>
        <taxon>Crustacea</taxon>
        <taxon>Multicrustacea</taxon>
        <taxon>Hexanauplia</taxon>
        <taxon>Copepoda</taxon>
        <taxon>Siphonostomatoida</taxon>
        <taxon>Caligidae</taxon>
        <taxon>Caligus</taxon>
    </lineage>
</organism>
<reference evidence="3" key="1">
    <citation type="submission" date="2021-01" db="EMBL/GenBank/DDBJ databases">
        <title>Caligus Genome Assembly.</title>
        <authorList>
            <person name="Gallardo-Escarate C."/>
        </authorList>
    </citation>
    <scope>NUCLEOTIDE SEQUENCE [LARGE SCALE GENOMIC DNA]</scope>
</reference>
<proteinExistence type="predicted"/>
<keyword evidence="3" id="KW-1185">Reference proteome</keyword>
<protein>
    <submittedName>
        <fullName evidence="2">Uncharacterized protein</fullName>
    </submittedName>
</protein>
<evidence type="ECO:0000256" key="1">
    <source>
        <dbReference type="SAM" id="MobiDB-lite"/>
    </source>
</evidence>
<accession>A0A7T8GZB0</accession>